<dbReference type="Proteomes" id="UP000789595">
    <property type="component" value="Unassembled WGS sequence"/>
</dbReference>
<organism evidence="2 3">
    <name type="scientific">Pelagomonas calceolata</name>
    <dbReference type="NCBI Taxonomy" id="35677"/>
    <lineage>
        <taxon>Eukaryota</taxon>
        <taxon>Sar</taxon>
        <taxon>Stramenopiles</taxon>
        <taxon>Ochrophyta</taxon>
        <taxon>Pelagophyceae</taxon>
        <taxon>Pelagomonadales</taxon>
        <taxon>Pelagomonadaceae</taxon>
        <taxon>Pelagomonas</taxon>
    </lineage>
</organism>
<name>A0A8J2WYW7_9STRA</name>
<dbReference type="EMBL" id="CAKKNE010000002">
    <property type="protein sequence ID" value="CAH0367271.1"/>
    <property type="molecule type" value="Genomic_DNA"/>
</dbReference>
<keyword evidence="3" id="KW-1185">Reference proteome</keyword>
<reference evidence="2" key="1">
    <citation type="submission" date="2021-11" db="EMBL/GenBank/DDBJ databases">
        <authorList>
            <consortium name="Genoscope - CEA"/>
            <person name="William W."/>
        </authorList>
    </citation>
    <scope>NUCLEOTIDE SEQUENCE</scope>
</reference>
<feature type="region of interest" description="Disordered" evidence="1">
    <location>
        <begin position="111"/>
        <end position="200"/>
    </location>
</feature>
<gene>
    <name evidence="2" type="ORF">PECAL_2P02850</name>
</gene>
<sequence length="238" mass="27336">YALTLRLVVLGRAAARLAVPEPLPRAAEESQQLRIRPCRERPRRAAAPERRLPTGAKYSAHNSPALRRLAQRLDGVLLTGRVPKGRARAPYVGVQEHRFQSGRPLRILRHANHVRRRARRPQTSAALPHEQPDGHEDVVERRRSRAGRRDRRGNLRRRRGVRRDGHEVHASQALAEVPQRRADAHRLRVDDDERAHARARQRRTQFIQAFLKRRGSRRGAASRADDHPWLPRASFAVV</sequence>
<dbReference type="AlphaFoldDB" id="A0A8J2WYW7"/>
<accession>A0A8J2WYW7</accession>
<feature type="non-terminal residue" evidence="2">
    <location>
        <position position="1"/>
    </location>
</feature>
<feature type="compositionally biased region" description="Basic residues" evidence="1">
    <location>
        <begin position="111"/>
        <end position="120"/>
    </location>
</feature>
<feature type="compositionally biased region" description="Basic and acidic residues" evidence="1">
    <location>
        <begin position="130"/>
        <end position="141"/>
    </location>
</feature>
<comment type="caution">
    <text evidence="2">The sequence shown here is derived from an EMBL/GenBank/DDBJ whole genome shotgun (WGS) entry which is preliminary data.</text>
</comment>
<feature type="compositionally biased region" description="Basic residues" evidence="1">
    <location>
        <begin position="142"/>
        <end position="161"/>
    </location>
</feature>
<protein>
    <submittedName>
        <fullName evidence="2">Uncharacterized protein</fullName>
    </submittedName>
</protein>
<feature type="compositionally biased region" description="Basic and acidic residues" evidence="1">
    <location>
        <begin position="178"/>
        <end position="196"/>
    </location>
</feature>
<evidence type="ECO:0000313" key="2">
    <source>
        <dbReference type="EMBL" id="CAH0367271.1"/>
    </source>
</evidence>
<evidence type="ECO:0000313" key="3">
    <source>
        <dbReference type="Proteomes" id="UP000789595"/>
    </source>
</evidence>
<proteinExistence type="predicted"/>
<evidence type="ECO:0000256" key="1">
    <source>
        <dbReference type="SAM" id="MobiDB-lite"/>
    </source>
</evidence>